<evidence type="ECO:0000256" key="6">
    <source>
        <dbReference type="ARBA" id="ARBA00022989"/>
    </source>
</evidence>
<keyword evidence="7 11" id="KW-0472">Membrane</keyword>
<feature type="transmembrane region" description="Helical" evidence="11">
    <location>
        <begin position="7"/>
        <end position="27"/>
    </location>
</feature>
<dbReference type="PANTHER" id="PTHR32089:SF117">
    <property type="entry name" value="METHYL ACCEPTING SENSORY TRANSDUCER WITH CACHE_1 SMALL MOLECULE BINDING DOMAIN"/>
    <property type="match status" value="1"/>
</dbReference>
<dbReference type="Gene3D" id="6.10.340.10">
    <property type="match status" value="1"/>
</dbReference>
<name>A0A9X3CEP8_9VIBR</name>
<protein>
    <submittedName>
        <fullName evidence="14">Methyl-accepting chemotaxis protein</fullName>
    </submittedName>
</protein>
<dbReference type="InterPro" id="IPR004089">
    <property type="entry name" value="MCPsignal_dom"/>
</dbReference>
<evidence type="ECO:0000259" key="12">
    <source>
        <dbReference type="PROSITE" id="PS50111"/>
    </source>
</evidence>
<keyword evidence="5 11" id="KW-0812">Transmembrane</keyword>
<dbReference type="AlphaFoldDB" id="A0A9X3CEP8"/>
<dbReference type="SUPFAM" id="SSF103190">
    <property type="entry name" value="Sensory domain-like"/>
    <property type="match status" value="1"/>
</dbReference>
<gene>
    <name evidence="14" type="ORF">MD483_11565</name>
</gene>
<evidence type="ECO:0000256" key="9">
    <source>
        <dbReference type="ARBA" id="ARBA00029447"/>
    </source>
</evidence>
<dbReference type="Pfam" id="PF00015">
    <property type="entry name" value="MCPsignal"/>
    <property type="match status" value="1"/>
</dbReference>
<feature type="domain" description="HAMP" evidence="13">
    <location>
        <begin position="289"/>
        <end position="343"/>
    </location>
</feature>
<evidence type="ECO:0000313" key="14">
    <source>
        <dbReference type="EMBL" id="MCW8334459.1"/>
    </source>
</evidence>
<keyword evidence="8 10" id="KW-0807">Transducer</keyword>
<dbReference type="Pfam" id="PF00672">
    <property type="entry name" value="HAMP"/>
    <property type="match status" value="1"/>
</dbReference>
<dbReference type="PANTHER" id="PTHR32089">
    <property type="entry name" value="METHYL-ACCEPTING CHEMOTAXIS PROTEIN MCPB"/>
    <property type="match status" value="1"/>
</dbReference>
<proteinExistence type="inferred from homology"/>
<dbReference type="CDD" id="cd12913">
    <property type="entry name" value="PDC1_MCP_like"/>
    <property type="match status" value="1"/>
</dbReference>
<accession>A0A9X3CEP8</accession>
<dbReference type="Gene3D" id="1.10.287.950">
    <property type="entry name" value="Methyl-accepting chemotaxis protein"/>
    <property type="match status" value="1"/>
</dbReference>
<dbReference type="Gene3D" id="3.30.450.20">
    <property type="entry name" value="PAS domain"/>
    <property type="match status" value="2"/>
</dbReference>
<organism evidence="14 15">
    <name type="scientific">Vibrio paucivorans</name>
    <dbReference type="NCBI Taxonomy" id="2829489"/>
    <lineage>
        <taxon>Bacteria</taxon>
        <taxon>Pseudomonadati</taxon>
        <taxon>Pseudomonadota</taxon>
        <taxon>Gammaproteobacteria</taxon>
        <taxon>Vibrionales</taxon>
        <taxon>Vibrionaceae</taxon>
        <taxon>Vibrio</taxon>
    </lineage>
</organism>
<evidence type="ECO:0000256" key="11">
    <source>
        <dbReference type="SAM" id="Phobius"/>
    </source>
</evidence>
<keyword evidence="3" id="KW-1003">Cell membrane</keyword>
<dbReference type="Proteomes" id="UP001155586">
    <property type="component" value="Unassembled WGS sequence"/>
</dbReference>
<evidence type="ECO:0000256" key="5">
    <source>
        <dbReference type="ARBA" id="ARBA00022692"/>
    </source>
</evidence>
<evidence type="ECO:0000256" key="7">
    <source>
        <dbReference type="ARBA" id="ARBA00023136"/>
    </source>
</evidence>
<dbReference type="InterPro" id="IPR029151">
    <property type="entry name" value="Sensor-like_sf"/>
</dbReference>
<comment type="subcellular location">
    <subcellularLocation>
        <location evidence="1">Cell inner membrane</location>
    </subcellularLocation>
    <subcellularLocation>
        <location evidence="2">Cell membrane</location>
        <topology evidence="2">Multi-pass membrane protein</topology>
    </subcellularLocation>
</comment>
<dbReference type="GO" id="GO:0007165">
    <property type="term" value="P:signal transduction"/>
    <property type="evidence" value="ECO:0007669"/>
    <property type="project" value="UniProtKB-KW"/>
</dbReference>
<sequence length="517" mass="56437">MKFTTKIVAAGAVISVVALTILSLIQYKAVSSGVEESIEQQIDRTLEDVSKLVAASLQGKYALSQYVTEQLAREHHAPNSQLLTTNSIRQTFVTAGIGYHKDGSILHNDTQWTPPGDWDSRSRPWYQDAVRNQARTITEPYKDEGTGAILVSISYPVYDASRLIGATFFDVDLSDLSSKIHLDNNNDAMVFIVHKNGTLISYPDERFNGAPMARVLNDAKIITKPIVTDVRGERAYLDFVEIPGEDWYVGMILDYDSAHEMLYDIRNYSIAATSVALVIVSIIFLFVLNWLTKPLGHLNQAMANVASGNGDLTKRLETNSDTEFKMLAENFNAFVAAIQSLVQSSQKTADTVSDVSEQAKSAFSESNQLLNNQVQEVEQLATAMNEMSTTSNLVAQNAQHAAESTQTADLSTSEGADLVSETSDAIDRLAQELETAAGTVSEVAHSTESIETIVDVINGIADQTNLLALNAAIEAARAGESGRGFAVVADEVRILAQRTQESTDEIRQMVERLQQGC</sequence>
<evidence type="ECO:0000256" key="4">
    <source>
        <dbReference type="ARBA" id="ARBA00022500"/>
    </source>
</evidence>
<evidence type="ECO:0000256" key="2">
    <source>
        <dbReference type="ARBA" id="ARBA00004651"/>
    </source>
</evidence>
<dbReference type="PROSITE" id="PS50111">
    <property type="entry name" value="CHEMOTAXIS_TRANSDUC_2"/>
    <property type="match status" value="1"/>
</dbReference>
<evidence type="ECO:0000259" key="13">
    <source>
        <dbReference type="PROSITE" id="PS50885"/>
    </source>
</evidence>
<keyword evidence="4" id="KW-0145">Chemotaxis</keyword>
<feature type="domain" description="Methyl-accepting transducer" evidence="12">
    <location>
        <begin position="348"/>
        <end position="517"/>
    </location>
</feature>
<dbReference type="SMART" id="SM00283">
    <property type="entry name" value="MA"/>
    <property type="match status" value="1"/>
</dbReference>
<keyword evidence="6 11" id="KW-1133">Transmembrane helix</keyword>
<dbReference type="InterPro" id="IPR003660">
    <property type="entry name" value="HAMP_dom"/>
</dbReference>
<reference evidence="14" key="1">
    <citation type="submission" date="2022-02" db="EMBL/GenBank/DDBJ databases">
        <title>Vibrio sp. nov., a new bacterium isolated from Bohai sea, China.</title>
        <authorList>
            <person name="Yuan Y."/>
        </authorList>
    </citation>
    <scope>NUCLEOTIDE SEQUENCE</scope>
    <source>
        <strain evidence="14">DBSS07</strain>
    </source>
</reference>
<keyword evidence="15" id="KW-1185">Reference proteome</keyword>
<comment type="similarity">
    <text evidence="9">Belongs to the methyl-accepting chemotaxis (MCP) protein family.</text>
</comment>
<dbReference type="Pfam" id="PF02743">
    <property type="entry name" value="dCache_1"/>
    <property type="match status" value="1"/>
</dbReference>
<dbReference type="GO" id="GO:0005886">
    <property type="term" value="C:plasma membrane"/>
    <property type="evidence" value="ECO:0007669"/>
    <property type="project" value="UniProtKB-SubCell"/>
</dbReference>
<dbReference type="SUPFAM" id="SSF58104">
    <property type="entry name" value="Methyl-accepting chemotaxis protein (MCP) signaling domain"/>
    <property type="match status" value="1"/>
</dbReference>
<dbReference type="SMART" id="SM00304">
    <property type="entry name" value="HAMP"/>
    <property type="match status" value="2"/>
</dbReference>
<comment type="caution">
    <text evidence="14">The sequence shown here is derived from an EMBL/GenBank/DDBJ whole genome shotgun (WGS) entry which is preliminary data.</text>
</comment>
<dbReference type="RefSeq" id="WP_265687830.1">
    <property type="nucleotide sequence ID" value="NZ_JAKRRX010000058.1"/>
</dbReference>
<evidence type="ECO:0000313" key="15">
    <source>
        <dbReference type="Proteomes" id="UP001155586"/>
    </source>
</evidence>
<evidence type="ECO:0000256" key="10">
    <source>
        <dbReference type="PROSITE-ProRule" id="PRU00284"/>
    </source>
</evidence>
<evidence type="ECO:0000256" key="3">
    <source>
        <dbReference type="ARBA" id="ARBA00022475"/>
    </source>
</evidence>
<dbReference type="PROSITE" id="PS50885">
    <property type="entry name" value="HAMP"/>
    <property type="match status" value="1"/>
</dbReference>
<evidence type="ECO:0000256" key="8">
    <source>
        <dbReference type="ARBA" id="ARBA00023224"/>
    </source>
</evidence>
<dbReference type="GO" id="GO:0006935">
    <property type="term" value="P:chemotaxis"/>
    <property type="evidence" value="ECO:0007669"/>
    <property type="project" value="UniProtKB-KW"/>
</dbReference>
<evidence type="ECO:0000256" key="1">
    <source>
        <dbReference type="ARBA" id="ARBA00004533"/>
    </source>
</evidence>
<dbReference type="FunFam" id="1.10.287.950:FF:000001">
    <property type="entry name" value="Methyl-accepting chemotaxis sensory transducer"/>
    <property type="match status" value="1"/>
</dbReference>
<feature type="transmembrane region" description="Helical" evidence="11">
    <location>
        <begin position="268"/>
        <end position="292"/>
    </location>
</feature>
<dbReference type="InterPro" id="IPR033479">
    <property type="entry name" value="dCache_1"/>
</dbReference>
<dbReference type="EMBL" id="JAKRRX010000058">
    <property type="protein sequence ID" value="MCW8334459.1"/>
    <property type="molecule type" value="Genomic_DNA"/>
</dbReference>
<dbReference type="CDD" id="cd06225">
    <property type="entry name" value="HAMP"/>
    <property type="match status" value="1"/>
</dbReference>